<accession>A0A271J3U4</accession>
<gene>
    <name evidence="2" type="ORF">BSZ37_17565</name>
</gene>
<dbReference type="EMBL" id="MQWD01000001">
    <property type="protein sequence ID" value="PAP78113.1"/>
    <property type="molecule type" value="Genomic_DNA"/>
</dbReference>
<evidence type="ECO:0000313" key="2">
    <source>
        <dbReference type="EMBL" id="PAP78113.1"/>
    </source>
</evidence>
<dbReference type="InterPro" id="IPR009057">
    <property type="entry name" value="Homeodomain-like_sf"/>
</dbReference>
<sequence length="72" mass="7533">MRSHRWRAHGTAGPVGHWGGAPAKLSDDDRAALVARVDGSDATREELQERPAAECGVEVTRSTVNGVLVAAG</sequence>
<dbReference type="RefSeq" id="WP_095511788.1">
    <property type="nucleotide sequence ID" value="NZ_MQWD01000001.1"/>
</dbReference>
<proteinExistence type="predicted"/>
<feature type="region of interest" description="Disordered" evidence="1">
    <location>
        <begin position="1"/>
        <end position="23"/>
    </location>
</feature>
<evidence type="ECO:0000313" key="3">
    <source>
        <dbReference type="Proteomes" id="UP000216339"/>
    </source>
</evidence>
<reference evidence="2 3" key="1">
    <citation type="submission" date="2016-11" db="EMBL/GenBank/DDBJ databases">
        <title>Study of marine rhodopsin-containing bacteria.</title>
        <authorList>
            <person name="Yoshizawa S."/>
            <person name="Kumagai Y."/>
            <person name="Kogure K."/>
        </authorList>
    </citation>
    <scope>NUCLEOTIDE SEQUENCE [LARGE SCALE GENOMIC DNA]</scope>
    <source>
        <strain evidence="2 3">SAORIC-28</strain>
    </source>
</reference>
<dbReference type="SUPFAM" id="SSF46689">
    <property type="entry name" value="Homeodomain-like"/>
    <property type="match status" value="1"/>
</dbReference>
<dbReference type="Proteomes" id="UP000216339">
    <property type="component" value="Unassembled WGS sequence"/>
</dbReference>
<organism evidence="2 3">
    <name type="scientific">Rubrivirga marina</name>
    <dbReference type="NCBI Taxonomy" id="1196024"/>
    <lineage>
        <taxon>Bacteria</taxon>
        <taxon>Pseudomonadati</taxon>
        <taxon>Rhodothermota</taxon>
        <taxon>Rhodothermia</taxon>
        <taxon>Rhodothermales</taxon>
        <taxon>Rubricoccaceae</taxon>
        <taxon>Rubrivirga</taxon>
    </lineage>
</organism>
<evidence type="ECO:0000256" key="1">
    <source>
        <dbReference type="SAM" id="MobiDB-lite"/>
    </source>
</evidence>
<keyword evidence="3" id="KW-1185">Reference proteome</keyword>
<dbReference type="AlphaFoldDB" id="A0A271J3U4"/>
<comment type="caution">
    <text evidence="2">The sequence shown here is derived from an EMBL/GenBank/DDBJ whole genome shotgun (WGS) entry which is preliminary data.</text>
</comment>
<protein>
    <submittedName>
        <fullName evidence="2">Uncharacterized protein</fullName>
    </submittedName>
</protein>
<name>A0A271J3U4_9BACT</name>